<feature type="non-terminal residue" evidence="2">
    <location>
        <position position="1"/>
    </location>
</feature>
<accession>A0A6J4R2C2</accession>
<dbReference type="AlphaFoldDB" id="A0A6J4R2C2"/>
<gene>
    <name evidence="2" type="ORF">AVDCRST_MAG28-2663</name>
</gene>
<feature type="compositionally biased region" description="Basic and acidic residues" evidence="1">
    <location>
        <begin position="22"/>
        <end position="35"/>
    </location>
</feature>
<organism evidence="2">
    <name type="scientific">uncultured Rubrobacteraceae bacterium</name>
    <dbReference type="NCBI Taxonomy" id="349277"/>
    <lineage>
        <taxon>Bacteria</taxon>
        <taxon>Bacillati</taxon>
        <taxon>Actinomycetota</taxon>
        <taxon>Rubrobacteria</taxon>
        <taxon>Rubrobacterales</taxon>
        <taxon>Rubrobacteraceae</taxon>
        <taxon>environmental samples</taxon>
    </lineage>
</organism>
<feature type="non-terminal residue" evidence="2">
    <location>
        <position position="35"/>
    </location>
</feature>
<reference evidence="2" key="1">
    <citation type="submission" date="2020-02" db="EMBL/GenBank/DDBJ databases">
        <authorList>
            <person name="Meier V. D."/>
        </authorList>
    </citation>
    <scope>NUCLEOTIDE SEQUENCE</scope>
    <source>
        <strain evidence="2">AVDCRST_MAG28</strain>
    </source>
</reference>
<name>A0A6J4R2C2_9ACTN</name>
<proteinExistence type="predicted"/>
<dbReference type="EMBL" id="CADCVE010000061">
    <property type="protein sequence ID" value="CAA9457901.1"/>
    <property type="molecule type" value="Genomic_DNA"/>
</dbReference>
<feature type="compositionally biased region" description="Basic residues" evidence="1">
    <location>
        <begin position="1"/>
        <end position="21"/>
    </location>
</feature>
<protein>
    <submittedName>
        <fullName evidence="2">Uncharacterized protein</fullName>
    </submittedName>
</protein>
<feature type="region of interest" description="Disordered" evidence="1">
    <location>
        <begin position="1"/>
        <end position="35"/>
    </location>
</feature>
<evidence type="ECO:0000256" key="1">
    <source>
        <dbReference type="SAM" id="MobiDB-lite"/>
    </source>
</evidence>
<sequence length="35" mass="4065">AGRRSTRSGRGPRRHARRHVRPPAERHPGRRQADL</sequence>
<evidence type="ECO:0000313" key="2">
    <source>
        <dbReference type="EMBL" id="CAA9457901.1"/>
    </source>
</evidence>